<dbReference type="GeneID" id="78456362"/>
<dbReference type="GO" id="GO:0055085">
    <property type="term" value="P:transmembrane transport"/>
    <property type="evidence" value="ECO:0007669"/>
    <property type="project" value="UniProtKB-ARBA"/>
</dbReference>
<dbReference type="Gene3D" id="3.40.50.300">
    <property type="entry name" value="P-loop containing nucleotide triphosphate hydrolases"/>
    <property type="match status" value="1"/>
</dbReference>
<keyword evidence="3 5" id="KW-0067">ATP-binding</keyword>
<dbReference type="GO" id="GO:0005524">
    <property type="term" value="F:ATP binding"/>
    <property type="evidence" value="ECO:0007669"/>
    <property type="project" value="UniProtKB-KW"/>
</dbReference>
<dbReference type="Pfam" id="PF08352">
    <property type="entry name" value="oligo_HPY"/>
    <property type="match status" value="1"/>
</dbReference>
<dbReference type="InterPro" id="IPR013563">
    <property type="entry name" value="Oligopep_ABC_C"/>
</dbReference>
<dbReference type="InterPro" id="IPR003439">
    <property type="entry name" value="ABC_transporter-like_ATP-bd"/>
</dbReference>
<dbReference type="EC" id="3.6.3.-" evidence="5"/>
<keyword evidence="1" id="KW-0813">Transport</keyword>
<dbReference type="InterPro" id="IPR027417">
    <property type="entry name" value="P-loop_NTPase"/>
</dbReference>
<keyword evidence="5" id="KW-0378">Hydrolase</keyword>
<dbReference type="KEGG" id="ful:C4N20_16155"/>
<evidence type="ECO:0000256" key="3">
    <source>
        <dbReference type="ARBA" id="ARBA00022840"/>
    </source>
</evidence>
<dbReference type="PANTHER" id="PTHR43776:SF8">
    <property type="entry name" value="ABC TRANSPORTER, ATP-BINDING PROTEIN"/>
    <property type="match status" value="1"/>
</dbReference>
<dbReference type="FunFam" id="3.40.50.300:FF:000016">
    <property type="entry name" value="Oligopeptide ABC transporter ATP-binding component"/>
    <property type="match status" value="1"/>
</dbReference>
<dbReference type="PROSITE" id="PS50893">
    <property type="entry name" value="ABC_TRANSPORTER_2"/>
    <property type="match status" value="1"/>
</dbReference>
<sequence length="333" mass="37810">MENSKVLLEVKNLKKYFNTPKGLLHAVDDVNFSIREGKTLGVVGESGCGKSTTGRVILRLLEATDGEILFEGKNIRNYTKEQMIEIRQKMQIIFQDPFASLNPRMTVSEIIAEPLIIHGIYKNREDRDKRVMELMETVGLSERLINTYPHELDGGRRQRIGIARALALNPKFIVCDEPVSALDVSIQAQVLNLMQDLQEEFGLTYMFITHDLSVVKHFSDDIAVMYLGQLVEKAPSKDLFKNPIHPYTKALLSAIPVASVTKKMERIRLQGEITSPINPEKGCRFAKRCVYAKDICRQEDPKLQEVGEGHFYACHLAKELGFVDENVVYLEKK</sequence>
<dbReference type="Pfam" id="PF00005">
    <property type="entry name" value="ABC_tran"/>
    <property type="match status" value="1"/>
</dbReference>
<name>A0AAX2JAY5_9FUSO</name>
<evidence type="ECO:0000256" key="1">
    <source>
        <dbReference type="ARBA" id="ARBA00022448"/>
    </source>
</evidence>
<dbReference type="SUPFAM" id="SSF52540">
    <property type="entry name" value="P-loop containing nucleoside triphosphate hydrolases"/>
    <property type="match status" value="1"/>
</dbReference>
<dbReference type="AlphaFoldDB" id="A0AAX2JAY5"/>
<dbReference type="Proteomes" id="UP000249008">
    <property type="component" value="Chromosome 1"/>
</dbReference>
<dbReference type="NCBIfam" id="TIGR01727">
    <property type="entry name" value="oligo_HPY"/>
    <property type="match status" value="1"/>
</dbReference>
<organism evidence="5 6">
    <name type="scientific">Fusobacterium ulcerans</name>
    <dbReference type="NCBI Taxonomy" id="861"/>
    <lineage>
        <taxon>Bacteria</taxon>
        <taxon>Fusobacteriati</taxon>
        <taxon>Fusobacteriota</taxon>
        <taxon>Fusobacteriia</taxon>
        <taxon>Fusobacteriales</taxon>
        <taxon>Fusobacteriaceae</taxon>
        <taxon>Fusobacterium</taxon>
    </lineage>
</organism>
<dbReference type="SMART" id="SM00382">
    <property type="entry name" value="AAA"/>
    <property type="match status" value="1"/>
</dbReference>
<protein>
    <submittedName>
        <fullName evidence="5">Glutathione import ATP-binding protein GsiA</fullName>
        <ecNumber evidence="5">3.6.3.-</ecNumber>
    </submittedName>
</protein>
<keyword evidence="2" id="KW-0547">Nucleotide-binding</keyword>
<evidence type="ECO:0000259" key="4">
    <source>
        <dbReference type="PROSITE" id="PS50893"/>
    </source>
</evidence>
<dbReference type="GO" id="GO:0016887">
    <property type="term" value="F:ATP hydrolysis activity"/>
    <property type="evidence" value="ECO:0007669"/>
    <property type="project" value="InterPro"/>
</dbReference>
<reference evidence="5 6" key="1">
    <citation type="submission" date="2018-06" db="EMBL/GenBank/DDBJ databases">
        <authorList>
            <consortium name="Pathogen Informatics"/>
            <person name="Doyle S."/>
        </authorList>
    </citation>
    <scope>NUCLEOTIDE SEQUENCE [LARGE SCALE GENOMIC DNA]</scope>
    <source>
        <strain evidence="5 6">NCTC12112</strain>
    </source>
</reference>
<dbReference type="EMBL" id="LS483487">
    <property type="protein sequence ID" value="SQJ04054.1"/>
    <property type="molecule type" value="Genomic_DNA"/>
</dbReference>
<accession>A0AAX2JAY5</accession>
<dbReference type="InterPro" id="IPR050319">
    <property type="entry name" value="ABC_transp_ATP-bind"/>
</dbReference>
<dbReference type="PANTHER" id="PTHR43776">
    <property type="entry name" value="TRANSPORT ATP-BINDING PROTEIN"/>
    <property type="match status" value="1"/>
</dbReference>
<feature type="domain" description="ABC transporter" evidence="4">
    <location>
        <begin position="8"/>
        <end position="252"/>
    </location>
</feature>
<evidence type="ECO:0000313" key="6">
    <source>
        <dbReference type="Proteomes" id="UP000249008"/>
    </source>
</evidence>
<evidence type="ECO:0000313" key="5">
    <source>
        <dbReference type="EMBL" id="SQJ04054.1"/>
    </source>
</evidence>
<dbReference type="GO" id="GO:0015833">
    <property type="term" value="P:peptide transport"/>
    <property type="evidence" value="ECO:0007669"/>
    <property type="project" value="InterPro"/>
</dbReference>
<gene>
    <name evidence="5" type="primary">gsiA_3</name>
    <name evidence="5" type="ORF">NCTC12112_01824</name>
</gene>
<proteinExistence type="predicted"/>
<dbReference type="InterPro" id="IPR003593">
    <property type="entry name" value="AAA+_ATPase"/>
</dbReference>
<dbReference type="CDD" id="cd03257">
    <property type="entry name" value="ABC_NikE_OppD_transporters"/>
    <property type="match status" value="1"/>
</dbReference>
<evidence type="ECO:0000256" key="2">
    <source>
        <dbReference type="ARBA" id="ARBA00022741"/>
    </source>
</evidence>
<dbReference type="RefSeq" id="WP_005980226.1">
    <property type="nucleotide sequence ID" value="NZ_CABKNW010000004.1"/>
</dbReference>